<dbReference type="InterPro" id="IPR009056">
    <property type="entry name" value="Cyt_c-like_dom"/>
</dbReference>
<sequence>MDIGINSDPHPPHHHDHHGHGSGWEVPEAEIHRENPIPPDARSLDQGGVLYAEHCVRCHGETLRGDGPDAHDLDPPVADLVEHAPHHSDGDLAYRVRIGRGPMPGFGDALDERDIWDLVNFMRDRAQGAALAGTNGHSPDHAAGDHHHGDHHH</sequence>
<reference evidence="9" key="2">
    <citation type="submission" date="2025-07" db="PDB data bank">
        <title>NMR solution structure of termini-truncated oxidized cytochrome c552 from Thioalkalivibrio paradoxus.</title>
        <authorList>
            <person name="Britikov V.V."/>
            <person name="Britikova E.V."/>
            <person name="Rakitina T.V."/>
            <person name="Dergousova N.I."/>
            <person name="Tikhonova T.V."/>
            <person name="Popov V.O."/>
            <person name="Bocharov E.V."/>
        </authorList>
    </citation>
    <scope>STRUCTURE BY NMR OF 21-136</scope>
</reference>
<dbReference type="PROSITE" id="PS51007">
    <property type="entry name" value="CYTC"/>
    <property type="match status" value="1"/>
</dbReference>
<dbReference type="InterPro" id="IPR036909">
    <property type="entry name" value="Cyt_c-like_dom_sf"/>
</dbReference>
<dbReference type="PDB" id="9VR0">
    <property type="method" value="NMR"/>
    <property type="chains" value="A=21-136"/>
</dbReference>
<dbReference type="SMR" id="A0A8J0PCM1"/>
<feature type="compositionally biased region" description="Basic and acidic residues" evidence="5">
    <location>
        <begin position="138"/>
        <end position="153"/>
    </location>
</feature>
<gene>
    <name evidence="7" type="ORF">WP_006748979.1</name>
</gene>
<dbReference type="Pfam" id="PF13442">
    <property type="entry name" value="Cytochrome_CBB3"/>
    <property type="match status" value="1"/>
</dbReference>
<proteinExistence type="evidence at protein level"/>
<name>A0A8J0PCM1_9GAMM</name>
<evidence type="ECO:0007829" key="8">
    <source>
        <dbReference type="PDB" id="7O9U"/>
    </source>
</evidence>
<reference evidence="8" key="1">
    <citation type="journal article" date="2022" name="Int. J. Mol. Sci.">
        <title>Unusual Cytochrome &lt;i&gt;c&lt;/i&gt;552 from &lt;i&gt;Thioalkalivibrio paradoxus&lt;/i&gt;: Solution NMR Structure and Interaction with Thiocyanate Dehydrogenase.</title>
        <authorList>
            <person name="Britikov V.V."/>
            <person name="Bocharov E.V."/>
            <person name="Britikova E.V."/>
            <person name="Dergousova N.I."/>
            <person name="Kulikova O.G."/>
            <person name="Solovieva A.Y."/>
            <person name="Shipkov N.S."/>
            <person name="Varfolomeeva L.A."/>
            <person name="Tikhonova T.V."/>
            <person name="Timofeev V.I."/>
            <person name="Shtykova E.V."/>
            <person name="Altukhov D.A."/>
            <person name="Usanov S.A."/>
            <person name="Arseniev A.S."/>
            <person name="Rakitina T.V."/>
            <person name="Popov V.O."/>
        </authorList>
    </citation>
    <scope>STRUCTURE BY NMR</scope>
</reference>
<evidence type="ECO:0000259" key="6">
    <source>
        <dbReference type="PROSITE" id="PS51007"/>
    </source>
</evidence>
<keyword evidence="8 9" id="KW-0002">3D-structure</keyword>
<feature type="domain" description="Cytochrome c" evidence="6">
    <location>
        <begin position="42"/>
        <end position="126"/>
    </location>
</feature>
<evidence type="ECO:0000256" key="3">
    <source>
        <dbReference type="ARBA" id="ARBA00023004"/>
    </source>
</evidence>
<keyword evidence="1 4" id="KW-0349">Heme</keyword>
<evidence type="ECO:0000256" key="2">
    <source>
        <dbReference type="ARBA" id="ARBA00022723"/>
    </source>
</evidence>
<evidence type="ECO:0007829" key="9">
    <source>
        <dbReference type="PDB" id="9VR0"/>
    </source>
</evidence>
<keyword evidence="3 4" id="KW-0408">Iron</keyword>
<evidence type="ECO:0000256" key="4">
    <source>
        <dbReference type="PROSITE-ProRule" id="PRU00433"/>
    </source>
</evidence>
<evidence type="ECO:0000256" key="1">
    <source>
        <dbReference type="ARBA" id="ARBA00022617"/>
    </source>
</evidence>
<dbReference type="Gene3D" id="1.10.760.10">
    <property type="entry name" value="Cytochrome c-like domain"/>
    <property type="match status" value="1"/>
</dbReference>
<accession>A0A8J0PCM1</accession>
<dbReference type="SUPFAM" id="SSF46626">
    <property type="entry name" value="Cytochrome c"/>
    <property type="match status" value="1"/>
</dbReference>
<dbReference type="GO" id="GO:0046872">
    <property type="term" value="F:metal ion binding"/>
    <property type="evidence" value="ECO:0007669"/>
    <property type="project" value="UniProtKB-KW"/>
</dbReference>
<protein>
    <submittedName>
        <fullName evidence="7">Cytochrome c552</fullName>
    </submittedName>
</protein>
<dbReference type="PDB" id="7O9U">
    <property type="method" value="NMR"/>
    <property type="chains" value="A=1-153"/>
</dbReference>
<feature type="region of interest" description="Disordered" evidence="5">
    <location>
        <begin position="131"/>
        <end position="153"/>
    </location>
</feature>
<keyword evidence="2 4" id="KW-0479">Metal-binding</keyword>
<evidence type="ECO:0000256" key="5">
    <source>
        <dbReference type="SAM" id="MobiDB-lite"/>
    </source>
</evidence>
<dbReference type="GO" id="GO:0020037">
    <property type="term" value="F:heme binding"/>
    <property type="evidence" value="ECO:0007669"/>
    <property type="project" value="InterPro"/>
</dbReference>
<dbReference type="OrthoDB" id="9797504at2"/>
<dbReference type="GO" id="GO:0009055">
    <property type="term" value="F:electron transfer activity"/>
    <property type="evidence" value="ECO:0007669"/>
    <property type="project" value="InterPro"/>
</dbReference>
<evidence type="ECO:0000313" key="7">
    <source>
        <dbReference type="PDB" id="7O9U"/>
    </source>
</evidence>
<organism evidence="7">
    <name type="scientific">Thioalkalivibrio paradoxus ARh 1</name>
    <dbReference type="NCBI Taxonomy" id="713585"/>
    <lineage>
        <taxon>Bacteria</taxon>
        <taxon>Pseudomonadati</taxon>
        <taxon>Pseudomonadota</taxon>
        <taxon>Gammaproteobacteria</taxon>
        <taxon>Chromatiales</taxon>
        <taxon>Ectothiorhodospiraceae</taxon>
        <taxon>Thioalkalivibrio</taxon>
    </lineage>
</organism>
<feature type="region of interest" description="Disordered" evidence="5">
    <location>
        <begin position="1"/>
        <end position="24"/>
    </location>
</feature>
<dbReference type="AlphaFoldDB" id="A0A8J0PCM1"/>